<keyword evidence="1" id="KW-0472">Membrane</keyword>
<keyword evidence="1" id="KW-0812">Transmembrane</keyword>
<keyword evidence="3" id="KW-1185">Reference proteome</keyword>
<dbReference type="PANTHER" id="PTHR34379">
    <property type="entry name" value="OS07G0553800 PROTEIN"/>
    <property type="match status" value="1"/>
</dbReference>
<keyword evidence="1" id="KW-1133">Transmembrane helix</keyword>
<evidence type="ECO:0000313" key="3">
    <source>
        <dbReference type="Proteomes" id="UP000323000"/>
    </source>
</evidence>
<evidence type="ECO:0000313" key="2">
    <source>
        <dbReference type="EMBL" id="TXG56926.1"/>
    </source>
</evidence>
<dbReference type="OrthoDB" id="1886721at2759"/>
<feature type="transmembrane region" description="Helical" evidence="1">
    <location>
        <begin position="215"/>
        <end position="246"/>
    </location>
</feature>
<name>A0A5C7HL12_9ROSI</name>
<evidence type="ECO:0000256" key="1">
    <source>
        <dbReference type="SAM" id="Phobius"/>
    </source>
</evidence>
<dbReference type="EMBL" id="VAHF01000008">
    <property type="protein sequence ID" value="TXG56926.1"/>
    <property type="molecule type" value="Genomic_DNA"/>
</dbReference>
<dbReference type="InterPro" id="IPR040411">
    <property type="entry name" value="At5g23160-like"/>
</dbReference>
<reference evidence="3" key="1">
    <citation type="journal article" date="2019" name="Gigascience">
        <title>De novo genome assembly of the endangered Acer yangbiense, a plant species with extremely small populations endemic to Yunnan Province, China.</title>
        <authorList>
            <person name="Yang J."/>
            <person name="Wariss H.M."/>
            <person name="Tao L."/>
            <person name="Zhang R."/>
            <person name="Yun Q."/>
            <person name="Hollingsworth P."/>
            <person name="Dao Z."/>
            <person name="Luo G."/>
            <person name="Guo H."/>
            <person name="Ma Y."/>
            <person name="Sun W."/>
        </authorList>
    </citation>
    <scope>NUCLEOTIDE SEQUENCE [LARGE SCALE GENOMIC DNA]</scope>
    <source>
        <strain evidence="3">cv. Malutang</strain>
    </source>
</reference>
<dbReference type="AlphaFoldDB" id="A0A5C7HL12"/>
<dbReference type="Proteomes" id="UP000323000">
    <property type="component" value="Chromosome 8"/>
</dbReference>
<dbReference type="PANTHER" id="PTHR34379:SF3">
    <property type="entry name" value="PROTEIN, PUTATIVE-RELATED"/>
    <property type="match status" value="1"/>
</dbReference>
<sequence length="303" mass="34207">MTIFLIIITPNTNTLCSYYSDSSIQSPRLKYSKSSLSMLAECRLLGSFDLSSMAQIQIQSETQHPNACFLCCFGVPRPEKSFKVVQSDNKKSWFRLKKPATKRTVPIDSAPAEKTNRQSNGKKFILPKKTRHECLQNITFENMNSFGHVDSPKQKRRKIDAIKTGFSQPGSPDVKSISGRTATLSRTQSVFLPAPTREKLGSKKTTRRRQKHEPVVGSLIILMTLVILLIWGKACAIICTSAWFYILPLFRTNYSSKDESILVKSSVSDSGDPDLNAEECKKRVVLDGFLQRNYHRDSGRYLI</sequence>
<protein>
    <submittedName>
        <fullName evidence="2">Uncharacterized protein</fullName>
    </submittedName>
</protein>
<accession>A0A5C7HL12</accession>
<proteinExistence type="predicted"/>
<comment type="caution">
    <text evidence="2">The sequence shown here is derived from an EMBL/GenBank/DDBJ whole genome shotgun (WGS) entry which is preliminary data.</text>
</comment>
<gene>
    <name evidence="2" type="ORF">EZV62_018239</name>
</gene>
<organism evidence="2 3">
    <name type="scientific">Acer yangbiense</name>
    <dbReference type="NCBI Taxonomy" id="1000413"/>
    <lineage>
        <taxon>Eukaryota</taxon>
        <taxon>Viridiplantae</taxon>
        <taxon>Streptophyta</taxon>
        <taxon>Embryophyta</taxon>
        <taxon>Tracheophyta</taxon>
        <taxon>Spermatophyta</taxon>
        <taxon>Magnoliopsida</taxon>
        <taxon>eudicotyledons</taxon>
        <taxon>Gunneridae</taxon>
        <taxon>Pentapetalae</taxon>
        <taxon>rosids</taxon>
        <taxon>malvids</taxon>
        <taxon>Sapindales</taxon>
        <taxon>Sapindaceae</taxon>
        <taxon>Hippocastanoideae</taxon>
        <taxon>Acereae</taxon>
        <taxon>Acer</taxon>
    </lineage>
</organism>